<comment type="caution">
    <text evidence="3">The sequence shown here is derived from an EMBL/GenBank/DDBJ whole genome shotgun (WGS) entry which is preliminary data.</text>
</comment>
<dbReference type="InterPro" id="IPR050271">
    <property type="entry name" value="UDP-glycosyltransferase"/>
</dbReference>
<dbReference type="Gene3D" id="3.40.50.2000">
    <property type="entry name" value="Glycogen Phosphorylase B"/>
    <property type="match status" value="2"/>
</dbReference>
<proteinExistence type="predicted"/>
<dbReference type="CDD" id="cd03784">
    <property type="entry name" value="GT1_Gtf-like"/>
    <property type="match status" value="1"/>
</dbReference>
<dbReference type="Proteomes" id="UP001500433">
    <property type="component" value="Unassembled WGS sequence"/>
</dbReference>
<gene>
    <name evidence="3" type="ORF">GCM10023311_00460</name>
</gene>
<evidence type="ECO:0000256" key="1">
    <source>
        <dbReference type="ARBA" id="ARBA00022676"/>
    </source>
</evidence>
<keyword evidence="2" id="KW-0808">Transferase</keyword>
<evidence type="ECO:0000256" key="2">
    <source>
        <dbReference type="ARBA" id="ARBA00022679"/>
    </source>
</evidence>
<evidence type="ECO:0000313" key="3">
    <source>
        <dbReference type="EMBL" id="GAA4882295.1"/>
    </source>
</evidence>
<protein>
    <submittedName>
        <fullName evidence="3">Glycosyltransferase</fullName>
    </submittedName>
</protein>
<dbReference type="RefSeq" id="WP_345271870.1">
    <property type="nucleotide sequence ID" value="NZ_BAABJH010000001.1"/>
</dbReference>
<keyword evidence="1" id="KW-0328">Glycosyltransferase</keyword>
<dbReference type="EMBL" id="BAABJH010000001">
    <property type="protein sequence ID" value="GAA4882295.1"/>
    <property type="molecule type" value="Genomic_DNA"/>
</dbReference>
<dbReference type="InterPro" id="IPR002213">
    <property type="entry name" value="UDP_glucos_trans"/>
</dbReference>
<accession>A0ABP9EN65</accession>
<sequence>MAHIGLIITGLTGRLNSSFQMATKLQNEGHTITYLCPKDVKKKVESLGFIYIQLPPINLEYKHDDLEKIQSSSWFSRCKYHYKNYFKHYKIGKKILNLNEYEIALKKLNPDHFIIDMEMHDLIFTAYKLKIPVTLFTAWFSNKMGLGIKLPPLRTDIIPGKKLKGSSIGILINWLFIKLKVQARIFVNKLTFKDYRRQVLKKYAKNTNFPTRTLIASNLPYLFCYTNLPILSFTLSEMDFPHRSAKNHIYVGPMIYEQRDAKFDANSNKIIDEIIQLKQKAEKKLIYFSAGSILVPEVDFIKKVMKAIENKKDWLLIVSLGKKLTIDTFQSQSNCFFIPWVPQLKVLKHTDCCITHAGINTISECIHYAVPMLVYSGNEADENGNAARIDYHKLGVMRNKQDTPKEINEQLDKILNNQSFKNNLNIFNGIYNKYQQRNLSDFLKIKL</sequence>
<name>A0ABP9EN65_9FLAO</name>
<keyword evidence="4" id="KW-1185">Reference proteome</keyword>
<reference evidence="4" key="1">
    <citation type="journal article" date="2019" name="Int. J. Syst. Evol. Microbiol.">
        <title>The Global Catalogue of Microorganisms (GCM) 10K type strain sequencing project: providing services to taxonomists for standard genome sequencing and annotation.</title>
        <authorList>
            <consortium name="The Broad Institute Genomics Platform"/>
            <consortium name="The Broad Institute Genome Sequencing Center for Infectious Disease"/>
            <person name="Wu L."/>
            <person name="Ma J."/>
        </authorList>
    </citation>
    <scope>NUCLEOTIDE SEQUENCE [LARGE SCALE GENOMIC DNA]</scope>
    <source>
        <strain evidence="4">JCM 18274</strain>
    </source>
</reference>
<organism evidence="3 4">
    <name type="scientific">Flaviramulus aquimarinus</name>
    <dbReference type="NCBI Taxonomy" id="1170456"/>
    <lineage>
        <taxon>Bacteria</taxon>
        <taxon>Pseudomonadati</taxon>
        <taxon>Bacteroidota</taxon>
        <taxon>Flavobacteriia</taxon>
        <taxon>Flavobacteriales</taxon>
        <taxon>Flavobacteriaceae</taxon>
        <taxon>Flaviramulus</taxon>
    </lineage>
</organism>
<dbReference type="PANTHER" id="PTHR48043:SF145">
    <property type="entry name" value="FI06409P-RELATED"/>
    <property type="match status" value="1"/>
</dbReference>
<evidence type="ECO:0000313" key="4">
    <source>
        <dbReference type="Proteomes" id="UP001500433"/>
    </source>
</evidence>
<dbReference type="PANTHER" id="PTHR48043">
    <property type="entry name" value="EG:EG0003.4 PROTEIN-RELATED"/>
    <property type="match status" value="1"/>
</dbReference>
<dbReference type="Pfam" id="PF00201">
    <property type="entry name" value="UDPGT"/>
    <property type="match status" value="1"/>
</dbReference>
<dbReference type="SUPFAM" id="SSF53756">
    <property type="entry name" value="UDP-Glycosyltransferase/glycogen phosphorylase"/>
    <property type="match status" value="1"/>
</dbReference>